<gene>
    <name evidence="1" type="ORF">CHS0354_028935</name>
</gene>
<dbReference type="EMBL" id="JAEAOA010001734">
    <property type="protein sequence ID" value="KAK3592855.1"/>
    <property type="molecule type" value="Genomic_DNA"/>
</dbReference>
<proteinExistence type="predicted"/>
<comment type="caution">
    <text evidence="1">The sequence shown here is derived from an EMBL/GenBank/DDBJ whole genome shotgun (WGS) entry which is preliminary data.</text>
</comment>
<evidence type="ECO:0000313" key="2">
    <source>
        <dbReference type="Proteomes" id="UP001195483"/>
    </source>
</evidence>
<sequence length="68" mass="7910">MLRQPTHIGLMGIKHIPMVMPRRPKNIGLMSIKHIPMVMPRQPTTLGRWISNTFQWICRSRPQHLADG</sequence>
<name>A0AAE0SJW8_9BIVA</name>
<reference evidence="1" key="2">
    <citation type="journal article" date="2021" name="Genome Biol. Evol.">
        <title>Developing a high-quality reference genome for a parasitic bivalve with doubly uniparental inheritance (Bivalvia: Unionida).</title>
        <authorList>
            <person name="Smith C.H."/>
        </authorList>
    </citation>
    <scope>NUCLEOTIDE SEQUENCE</scope>
    <source>
        <strain evidence="1">CHS0354</strain>
        <tissue evidence="1">Mantle</tissue>
    </source>
</reference>
<feature type="non-terminal residue" evidence="1">
    <location>
        <position position="68"/>
    </location>
</feature>
<accession>A0AAE0SJW8</accession>
<evidence type="ECO:0000313" key="1">
    <source>
        <dbReference type="EMBL" id="KAK3592855.1"/>
    </source>
</evidence>
<keyword evidence="2" id="KW-1185">Reference proteome</keyword>
<organism evidence="1 2">
    <name type="scientific">Potamilus streckersoni</name>
    <dbReference type="NCBI Taxonomy" id="2493646"/>
    <lineage>
        <taxon>Eukaryota</taxon>
        <taxon>Metazoa</taxon>
        <taxon>Spiralia</taxon>
        <taxon>Lophotrochozoa</taxon>
        <taxon>Mollusca</taxon>
        <taxon>Bivalvia</taxon>
        <taxon>Autobranchia</taxon>
        <taxon>Heteroconchia</taxon>
        <taxon>Palaeoheterodonta</taxon>
        <taxon>Unionida</taxon>
        <taxon>Unionoidea</taxon>
        <taxon>Unionidae</taxon>
        <taxon>Ambleminae</taxon>
        <taxon>Lampsilini</taxon>
        <taxon>Potamilus</taxon>
    </lineage>
</organism>
<dbReference type="AlphaFoldDB" id="A0AAE0SJW8"/>
<reference evidence="1" key="1">
    <citation type="journal article" date="2021" name="Genome Biol. Evol.">
        <title>A High-Quality Reference Genome for a Parasitic Bivalve with Doubly Uniparental Inheritance (Bivalvia: Unionida).</title>
        <authorList>
            <person name="Smith C.H."/>
        </authorList>
    </citation>
    <scope>NUCLEOTIDE SEQUENCE</scope>
    <source>
        <strain evidence="1">CHS0354</strain>
    </source>
</reference>
<dbReference type="Proteomes" id="UP001195483">
    <property type="component" value="Unassembled WGS sequence"/>
</dbReference>
<reference evidence="1" key="3">
    <citation type="submission" date="2023-05" db="EMBL/GenBank/DDBJ databases">
        <authorList>
            <person name="Smith C.H."/>
        </authorList>
    </citation>
    <scope>NUCLEOTIDE SEQUENCE</scope>
    <source>
        <strain evidence="1">CHS0354</strain>
        <tissue evidence="1">Mantle</tissue>
    </source>
</reference>
<protein>
    <submittedName>
        <fullName evidence="1">Uncharacterized protein</fullName>
    </submittedName>
</protein>